<evidence type="ECO:0000259" key="1">
    <source>
        <dbReference type="Pfam" id="PF24859"/>
    </source>
</evidence>
<dbReference type="PANTHER" id="PTHR37689:SF1">
    <property type="entry name" value="PROTEIN FDHE"/>
    <property type="match status" value="1"/>
</dbReference>
<dbReference type="RefSeq" id="WP_012662714.1">
    <property type="nucleotide sequence ID" value="NC_012108.1"/>
</dbReference>
<sequence length="303" mass="33808">MTNERIRHDKSSRGIKKALETMAGNRPELEILVDAFGPLLIAKAAFKEDHPLPETLKADDFPFDLNRFAQGESLFTTIGLMDFHGDFNVAAECLLPPMKTAFKGIEQDLERIEQGFSAAALDTRECIQAFVDDQQAVLKKQAGQTGASFEVFKFVMGQLTRPFMEMQAEVFAPLTQGLQWLHGYCPVCGSPAAIAGLSGEGGKRWLQCSVCDHEWRFNRHTCPGCNDNDHTRHEYFFDQNSPVKAGERVDVCHNCNTYLLTIDLRQRIDPVNMQVASLGMVPLDILARGKGFTPLALTPWNSL</sequence>
<dbReference type="Pfam" id="PF24859">
    <property type="entry name" value="FdhE_central"/>
    <property type="match status" value="1"/>
</dbReference>
<evidence type="ECO:0000313" key="2">
    <source>
        <dbReference type="EMBL" id="ACN13465.1"/>
    </source>
</evidence>
<keyword evidence="3" id="KW-1185">Reference proteome</keyword>
<dbReference type="CDD" id="cd16341">
    <property type="entry name" value="FdhE"/>
    <property type="match status" value="1"/>
</dbReference>
<dbReference type="eggNOG" id="COG3058">
    <property type="taxonomic scope" value="Bacteria"/>
</dbReference>
<organism evidence="2 3">
    <name type="scientific">Desulforapulum autotrophicum (strain ATCC 43914 / DSM 3382 / VKM B-1955 / HRM2)</name>
    <name type="common">Desulfobacterium autotrophicum</name>
    <dbReference type="NCBI Taxonomy" id="177437"/>
    <lineage>
        <taxon>Bacteria</taxon>
        <taxon>Pseudomonadati</taxon>
        <taxon>Thermodesulfobacteriota</taxon>
        <taxon>Desulfobacteria</taxon>
        <taxon>Desulfobacterales</taxon>
        <taxon>Desulfobacteraceae</taxon>
        <taxon>Desulforapulum</taxon>
    </lineage>
</organism>
<name>C0QGJ0_DESAH</name>
<dbReference type="PANTHER" id="PTHR37689">
    <property type="entry name" value="PROTEIN FDHE"/>
    <property type="match status" value="1"/>
</dbReference>
<dbReference type="GO" id="GO:0008199">
    <property type="term" value="F:ferric iron binding"/>
    <property type="evidence" value="ECO:0007669"/>
    <property type="project" value="TreeGrafter"/>
</dbReference>
<feature type="domain" description="FdhE central" evidence="1">
    <location>
        <begin position="184"/>
        <end position="219"/>
    </location>
</feature>
<accession>C0QGJ0</accession>
<dbReference type="AlphaFoldDB" id="C0QGJ0"/>
<dbReference type="Proteomes" id="UP000000442">
    <property type="component" value="Chromosome"/>
</dbReference>
<dbReference type="OrthoDB" id="9811074at2"/>
<dbReference type="STRING" id="177437.HRM2_03450"/>
<reference evidence="2 3" key="1">
    <citation type="journal article" date="2009" name="Environ. Microbiol.">
        <title>Genome sequence of Desulfobacterium autotrophicum HRM2, a marine sulfate reducer oxidizing organic carbon completely to carbon dioxide.</title>
        <authorList>
            <person name="Strittmatter A.W."/>
            <person name="Liesegang H."/>
            <person name="Rabus R."/>
            <person name="Decker I."/>
            <person name="Amann J."/>
            <person name="Andres S."/>
            <person name="Henne A."/>
            <person name="Fricke W.F."/>
            <person name="Martinez-Arias R."/>
            <person name="Bartels D."/>
            <person name="Goesmann A."/>
            <person name="Krause L."/>
            <person name="Puehler A."/>
            <person name="Klenk H.P."/>
            <person name="Richter M."/>
            <person name="Schuler M."/>
            <person name="Gloeckner F.O."/>
            <person name="Meyerdierks A."/>
            <person name="Gottschalk G."/>
            <person name="Amann R."/>
        </authorList>
    </citation>
    <scope>NUCLEOTIDE SEQUENCE [LARGE SCALE GENOMIC DNA]</scope>
    <source>
        <strain evidence="3">ATCC 43914 / DSM 3382 / HRM2</strain>
    </source>
</reference>
<dbReference type="InterPro" id="IPR006452">
    <property type="entry name" value="Formate_DH_accessory"/>
</dbReference>
<dbReference type="GO" id="GO:0016491">
    <property type="term" value="F:oxidoreductase activity"/>
    <property type="evidence" value="ECO:0007669"/>
    <property type="project" value="UniProtKB-KW"/>
</dbReference>
<keyword evidence="2" id="KW-0560">Oxidoreductase</keyword>
<dbReference type="KEGG" id="dat:HRM2_03450"/>
<dbReference type="SUPFAM" id="SSF144020">
    <property type="entry name" value="FdhE-like"/>
    <property type="match status" value="1"/>
</dbReference>
<gene>
    <name evidence="2" type="primary">fdhE1</name>
    <name evidence="2" type="ordered locus">HRM2_03450</name>
</gene>
<dbReference type="InterPro" id="IPR024064">
    <property type="entry name" value="FdhE-like_sf"/>
</dbReference>
<dbReference type="GO" id="GO:0005829">
    <property type="term" value="C:cytosol"/>
    <property type="evidence" value="ECO:0007669"/>
    <property type="project" value="TreeGrafter"/>
</dbReference>
<dbReference type="InterPro" id="IPR056797">
    <property type="entry name" value="FdhE_central"/>
</dbReference>
<dbReference type="EMBL" id="CP001087">
    <property type="protein sequence ID" value="ACN13465.1"/>
    <property type="molecule type" value="Genomic_DNA"/>
</dbReference>
<dbReference type="HOGENOM" id="CLU_071015_1_0_7"/>
<evidence type="ECO:0000313" key="3">
    <source>
        <dbReference type="Proteomes" id="UP000000442"/>
    </source>
</evidence>
<dbReference type="GO" id="GO:0051604">
    <property type="term" value="P:protein maturation"/>
    <property type="evidence" value="ECO:0007669"/>
    <property type="project" value="TreeGrafter"/>
</dbReference>
<protein>
    <submittedName>
        <fullName evidence="2">FdhE1</fullName>
        <ecNumber evidence="2">1.2.1.2</ecNumber>
    </submittedName>
</protein>
<dbReference type="Gene3D" id="3.90.1670.10">
    <property type="entry name" value="FdhE-like domain"/>
    <property type="match status" value="1"/>
</dbReference>
<proteinExistence type="predicted"/>
<dbReference type="EC" id="1.2.1.2" evidence="2"/>